<proteinExistence type="predicted"/>
<name>A7VNP8_9FIRM</name>
<dbReference type="Proteomes" id="UP000003490">
    <property type="component" value="Unassembled WGS sequence"/>
</dbReference>
<dbReference type="eggNOG" id="COG5412">
    <property type="taxonomic scope" value="Bacteria"/>
</dbReference>
<dbReference type="HOGENOM" id="CLU_358919_0_0_9"/>
<dbReference type="Pfam" id="PF10145">
    <property type="entry name" value="PhageMin_Tail"/>
    <property type="match status" value="1"/>
</dbReference>
<evidence type="ECO:0000259" key="3">
    <source>
        <dbReference type="Pfam" id="PF10145"/>
    </source>
</evidence>
<evidence type="ECO:0000256" key="1">
    <source>
        <dbReference type="ARBA" id="ARBA00022612"/>
    </source>
</evidence>
<protein>
    <submittedName>
        <fullName evidence="4">Phage tail tape measure protein, TP901 family</fullName>
    </submittedName>
</protein>
<sequence>MTFTCEVISLAEGEVVYEIRADDSKIKSDVSKAESTIKRSAKSAGTAVEQSADDAQDSIQKTTKETGGLSGALKDVGEKATDAFGKFSPAGGAVGDLVSSFSGLGSSGSAALLGIGSAAVAVGGYAVSSATSIDQAMNQFAASTGVSKESLDSYEETLKSIYTNNYGESFGDIADAMSAVTQQMGDLDQASLQNITESAFTLRDTFGYDINESVRAANAMMTQFGISGDDAMNLIATGAQNGLDFSGELLDSISEYSVQFAKVGLDADDMFAIMESGAESGAFNLDKVGDAIKEMSIRVVDGSATTQEGFSAIGLNADEMAAKFAAGGDSAKEAFDQTIQALADMDDPLAQSQAGVALFGTMWEDLGPEVVTALAGIQDSAYATGEELENMKDVKYDDLGSMLDELKRGFEMLLVPLGEALIPLLSTLMESLKPLMEVLGESLAPIFEQLGEVLLVISEPLGKIVEFIGQILGLGLQLISEALTPILDLIAQLLEPLMQLLDGILGPLMGLFQSLMEPLLSLIQAALEPLLGLISALIEPLMSLVQAILPPIQELFSALTPILETLFSALEPLFDIFSQIAGLIGDVLGPVIETLAGIFSKVLGGAIEAIMPIIEGVMDVFGGLIDFITGVFSGNWEQAWNGIVDMFKGIFNLIPTIVEGIINGAIAIINGIIWGINQLTGAIGIPAIPEIPNVSLPRFHTGGIVDFAMGEGPALLKDGEMVLTQKQQAELFALANGNYSDAANSSVIVVNSPLYLDGKLITDNVTKHQYSDVMAKRYKG</sequence>
<gene>
    <name evidence="5" type="ORF">CH238_14985</name>
    <name evidence="4" type="ORF">CLOLEP_00174</name>
</gene>
<reference evidence="4 6" key="1">
    <citation type="submission" date="2007-08" db="EMBL/GenBank/DDBJ databases">
        <title>Draft genome sequence of Clostridium leptum (DSM 753).</title>
        <authorList>
            <person name="Sudarsanam P."/>
            <person name="Ley R."/>
            <person name="Guruge J."/>
            <person name="Turnbaugh P.J."/>
            <person name="Mahowald M."/>
            <person name="Liep D."/>
            <person name="Gordon J."/>
        </authorList>
    </citation>
    <scope>NUCLEOTIDE SEQUENCE [LARGE SCALE GENOMIC DNA]</scope>
    <source>
        <strain evidence="4 6">DSM 753</strain>
    </source>
</reference>
<feature type="domain" description="Phage tail tape measure protein" evidence="3">
    <location>
        <begin position="165"/>
        <end position="360"/>
    </location>
</feature>
<keyword evidence="1" id="KW-1188">Viral release from host cell</keyword>
<reference evidence="4 6" key="2">
    <citation type="submission" date="2007-08" db="EMBL/GenBank/DDBJ databases">
        <authorList>
            <person name="Fulton L."/>
            <person name="Clifton S."/>
            <person name="Fulton B."/>
            <person name="Xu J."/>
            <person name="Minx P."/>
            <person name="Pepin K.H."/>
            <person name="Johnson M."/>
            <person name="Thiruvilangam P."/>
            <person name="Bhonagiri V."/>
            <person name="Nash W.E."/>
            <person name="Wang C."/>
            <person name="Mardis E.R."/>
            <person name="Wilson R.K."/>
        </authorList>
    </citation>
    <scope>NUCLEOTIDE SEQUENCE [LARGE SCALE GENOMIC DNA]</scope>
    <source>
        <strain evidence="4 6">DSM 753</strain>
    </source>
</reference>
<dbReference type="EMBL" id="NOXF01000033">
    <property type="protein sequence ID" value="PEQ23220.1"/>
    <property type="molecule type" value="Genomic_DNA"/>
</dbReference>
<keyword evidence="7" id="KW-1185">Reference proteome</keyword>
<dbReference type="eggNOG" id="COG5280">
    <property type="taxonomic scope" value="Bacteria"/>
</dbReference>
<dbReference type="InterPro" id="IPR016024">
    <property type="entry name" value="ARM-type_fold"/>
</dbReference>
<comment type="caution">
    <text evidence="4">The sequence shown here is derived from an EMBL/GenBank/DDBJ whole genome shotgun (WGS) entry which is preliminary data.</text>
</comment>
<dbReference type="AlphaFoldDB" id="A7VNP8"/>
<feature type="region of interest" description="Disordered" evidence="2">
    <location>
        <begin position="38"/>
        <end position="72"/>
    </location>
</feature>
<dbReference type="PANTHER" id="PTHR37813">
    <property type="entry name" value="FELS-2 PROPHAGE PROTEIN"/>
    <property type="match status" value="1"/>
</dbReference>
<evidence type="ECO:0000313" key="7">
    <source>
        <dbReference type="Proteomes" id="UP000220611"/>
    </source>
</evidence>
<reference evidence="5 7" key="3">
    <citation type="submission" date="2017-07" db="EMBL/GenBank/DDBJ databases">
        <title>Prevalence of linear plasmids in Cutibacterium (Propionibacterium) acnes isolates obtained from prostatic tissue.</title>
        <authorList>
            <person name="Davidsson S."/>
            <person name="Carlsson J."/>
            <person name="Molling P."/>
            <person name="Andren O."/>
            <person name="Andersson S.-O."/>
            <person name="Brzuszkiewicz E."/>
            <person name="Poehlein A."/>
            <person name="Al-Zeer M."/>
            <person name="Brinkmann V."/>
            <person name="Scavenius C."/>
            <person name="Nazipi S."/>
            <person name="Soderquist B."/>
            <person name="Bruggemann H."/>
        </authorList>
    </citation>
    <scope>NUCLEOTIDE SEQUENCE [LARGE SCALE GENOMIC DNA]</scope>
    <source>
        <strain evidence="5 7">DSM 753</strain>
    </source>
</reference>
<dbReference type="Proteomes" id="UP000220611">
    <property type="component" value="Unassembled WGS sequence"/>
</dbReference>
<dbReference type="InterPro" id="IPR010090">
    <property type="entry name" value="Phage_tape_meas"/>
</dbReference>
<evidence type="ECO:0000313" key="6">
    <source>
        <dbReference type="Proteomes" id="UP000003490"/>
    </source>
</evidence>
<evidence type="ECO:0000313" key="4">
    <source>
        <dbReference type="EMBL" id="EDO63030.1"/>
    </source>
</evidence>
<evidence type="ECO:0000313" key="5">
    <source>
        <dbReference type="EMBL" id="PEQ23220.1"/>
    </source>
</evidence>
<dbReference type="SUPFAM" id="SSF48371">
    <property type="entry name" value="ARM repeat"/>
    <property type="match status" value="1"/>
</dbReference>
<dbReference type="PANTHER" id="PTHR37813:SF1">
    <property type="entry name" value="FELS-2 PROPHAGE PROTEIN"/>
    <property type="match status" value="1"/>
</dbReference>
<accession>A7VNP8</accession>
<evidence type="ECO:0000256" key="2">
    <source>
        <dbReference type="SAM" id="MobiDB-lite"/>
    </source>
</evidence>
<dbReference type="EMBL" id="ABCB02000008">
    <property type="protein sequence ID" value="EDO63030.1"/>
    <property type="molecule type" value="Genomic_DNA"/>
</dbReference>
<organism evidence="4 6">
    <name type="scientific">[Clostridium] leptum DSM 753</name>
    <dbReference type="NCBI Taxonomy" id="428125"/>
    <lineage>
        <taxon>Bacteria</taxon>
        <taxon>Bacillati</taxon>
        <taxon>Bacillota</taxon>
        <taxon>Clostridia</taxon>
        <taxon>Eubacteriales</taxon>
        <taxon>Oscillospiraceae</taxon>
        <taxon>Oscillospiraceae incertae sedis</taxon>
    </lineage>
</organism>